<keyword evidence="10" id="KW-1043">Host membrane</keyword>
<evidence type="ECO:0000256" key="5">
    <source>
        <dbReference type="ARBA" id="ARBA00022581"/>
    </source>
</evidence>
<dbReference type="GO" id="GO:0046718">
    <property type="term" value="P:symbiont entry into host cell"/>
    <property type="evidence" value="ECO:0007669"/>
    <property type="project" value="UniProtKB-KW"/>
</dbReference>
<evidence type="ECO:0000256" key="7">
    <source>
        <dbReference type="ARBA" id="ARBA00022804"/>
    </source>
</evidence>
<evidence type="ECO:0000259" key="18">
    <source>
        <dbReference type="Pfam" id="PF03557"/>
    </source>
</evidence>
<proteinExistence type="predicted"/>
<feature type="domain" description="Bunyavirus glycoprotein G2" evidence="19">
    <location>
        <begin position="176"/>
        <end position="359"/>
    </location>
</feature>
<dbReference type="GO" id="GO:0055036">
    <property type="term" value="C:virion membrane"/>
    <property type="evidence" value="ECO:0007669"/>
    <property type="project" value="UniProtKB-SubCell"/>
</dbReference>
<feature type="transmembrane region" description="Helical" evidence="17">
    <location>
        <begin position="311"/>
        <end position="332"/>
    </location>
</feature>
<evidence type="ECO:0000256" key="2">
    <source>
        <dbReference type="ARBA" id="ARBA00004217"/>
    </source>
</evidence>
<name>A0AAD1NLK4_9VIRU</name>
<accession>A0AAD1NLK4</accession>
<evidence type="ECO:0000256" key="15">
    <source>
        <dbReference type="ARBA" id="ARBA00023296"/>
    </source>
</evidence>
<evidence type="ECO:0000256" key="8">
    <source>
        <dbReference type="ARBA" id="ARBA00022812"/>
    </source>
</evidence>
<keyword evidence="6 17" id="KW-0812">Transmembrane</keyword>
<feature type="transmembrane region" description="Helical" evidence="17">
    <location>
        <begin position="12"/>
        <end position="27"/>
    </location>
</feature>
<evidence type="ECO:0000256" key="10">
    <source>
        <dbReference type="ARBA" id="ARBA00022870"/>
    </source>
</evidence>
<keyword evidence="15" id="KW-1160">Virus entry into host cell</keyword>
<protein>
    <recommendedName>
        <fullName evidence="4">Envelopment polyprotein</fullName>
    </recommendedName>
    <alternativeName>
        <fullName evidence="16">M polyprotein</fullName>
    </alternativeName>
</protein>
<dbReference type="GO" id="GO:0019062">
    <property type="term" value="P:virion attachment to host cell"/>
    <property type="evidence" value="ECO:0007669"/>
    <property type="project" value="UniProtKB-KW"/>
</dbReference>
<evidence type="ECO:0000256" key="11">
    <source>
        <dbReference type="ARBA" id="ARBA00022989"/>
    </source>
</evidence>
<evidence type="ECO:0000256" key="13">
    <source>
        <dbReference type="ARBA" id="ARBA00023180"/>
    </source>
</evidence>
<evidence type="ECO:0000259" key="19">
    <source>
        <dbReference type="Pfam" id="PF03563"/>
    </source>
</evidence>
<keyword evidence="13" id="KW-0325">Glycoprotein</keyword>
<reference evidence="20 21" key="1">
    <citation type="journal article" date="2022" name="Arch. Virol.">
        <title>Complete genome sequence of a new orthotospovirus associated with ringspot in Fatsia japonica.</title>
        <authorList>
            <person name="Kitazawa Y."/>
            <person name="Nijo T."/>
            <person name="Nishikawa M."/>
            <person name="Matsumoto O."/>
            <person name="Suzuki T."/>
            <person name="Suzuki M."/>
            <person name="Maejima K."/>
            <person name="Namba S."/>
            <person name="Yamaji Y."/>
        </authorList>
    </citation>
    <scope>NUCLEOTIDE SEQUENCE [LARGE SCALE GENOMIC DNA]</scope>
    <source>
        <strain evidence="20">YA1</strain>
    </source>
</reference>
<dbReference type="Pfam" id="PF03563">
    <property type="entry name" value="Bunya_G2"/>
    <property type="match status" value="1"/>
</dbReference>
<evidence type="ECO:0000256" key="6">
    <source>
        <dbReference type="ARBA" id="ARBA00022692"/>
    </source>
</evidence>
<feature type="transmembrane region" description="Helical" evidence="17">
    <location>
        <begin position="1053"/>
        <end position="1070"/>
    </location>
</feature>
<evidence type="ECO:0000313" key="20">
    <source>
        <dbReference type="EMBL" id="BCU08858.1"/>
    </source>
</evidence>
<evidence type="ECO:0000313" key="21">
    <source>
        <dbReference type="Proteomes" id="UP001259132"/>
    </source>
</evidence>
<dbReference type="GO" id="GO:0044167">
    <property type="term" value="C:host cell endoplasmic reticulum membrane"/>
    <property type="evidence" value="ECO:0007669"/>
    <property type="project" value="UniProtKB-SubCell"/>
</dbReference>
<evidence type="ECO:0000256" key="9">
    <source>
        <dbReference type="ARBA" id="ARBA00022844"/>
    </source>
</evidence>
<evidence type="ECO:0000256" key="4">
    <source>
        <dbReference type="ARBA" id="ARBA00015294"/>
    </source>
</evidence>
<evidence type="ECO:0000256" key="14">
    <source>
        <dbReference type="ARBA" id="ARBA00023184"/>
    </source>
</evidence>
<evidence type="ECO:0000256" key="12">
    <source>
        <dbReference type="ARBA" id="ARBA00023136"/>
    </source>
</evidence>
<evidence type="ECO:0000256" key="17">
    <source>
        <dbReference type="SAM" id="Phobius"/>
    </source>
</evidence>
<keyword evidence="9" id="KW-0946">Virion</keyword>
<keyword evidence="21" id="KW-1185">Reference proteome</keyword>
<keyword evidence="5" id="KW-0945">Host-virus interaction</keyword>
<keyword evidence="7" id="KW-1161">Viral attachment to host cell</keyword>
<keyword evidence="11 17" id="KW-1133">Transmembrane helix</keyword>
<organism evidence="20 21">
    <name type="scientific">Fatsia japonica ringspot-associated virus</name>
    <dbReference type="NCBI Taxonomy" id="2824867"/>
    <lineage>
        <taxon>Viruses</taxon>
        <taxon>Riboviria</taxon>
        <taxon>Orthornavirae</taxon>
        <taxon>Negarnaviricota</taxon>
        <taxon>Polyploviricotina</taxon>
        <taxon>Bunyaviricetes</taxon>
        <taxon>Elliovirales</taxon>
        <taxon>Tospoviridae</taxon>
        <taxon>Orthotospovirus</taxon>
        <taxon>Orthotospovirus fatsiae</taxon>
    </lineage>
</organism>
<keyword evidence="14" id="KW-1038">Host endoplasmic reticulum</keyword>
<dbReference type="InterPro" id="IPR005168">
    <property type="entry name" value="Bunya_G2"/>
</dbReference>
<feature type="transmembrane region" description="Helical" evidence="17">
    <location>
        <begin position="274"/>
        <end position="299"/>
    </location>
</feature>
<dbReference type="EMBL" id="LC626336">
    <property type="protein sequence ID" value="BCU08858.1"/>
    <property type="molecule type" value="Genomic_RNA"/>
</dbReference>
<keyword evidence="8" id="KW-1040">Host Golgi apparatus</keyword>
<keyword evidence="12 17" id="KW-0472">Membrane</keyword>
<sequence length="1120" mass="127738">MTLLNYKNVIKLSYLLIWVYILCYIIASDNDTHALSNPQSPPILQFREVVKPRKQPVWTKKKYSGTYRSVMLSDSYTDKEKCKYTEQSHEPPSSSNCMIVGKSTFNFLATINEGDDYYTCPSENATFYKKCKNVNLISDFDPDVIIPVVPIMNVENKRLLEVGSKYFEEKIGLKQHIVLHSVKLSGDCNISQLNNDETFNVNLETTEKLIGVTVKQIGQPESKLESFTGTFQYQLPERSLDGTHYLICGDKFFHLPNVDNGLRKCVHKYQENKLMLYVCVNFYWLKWAILFFIVMIPVTWLMNRTRGPLSLWYDLLSIILYPLIYLFNSLWFKMPYRCDMCGYLSVLSHDCPEKCICGRSDSGALHHSDCYFVRGFPKKSSKKFQFLMNTGITKSLTFYLTRFLLSTIIISTLPNTLALQASCGYNCYADLEQAKFLHIGSHSLSSARECDCKITKDSGSMDFPFKVVETYKDITGKIQTNIANKKCYPDFDDDCAEHLDTEVMRILACAYSCEALKMYIYEPLPKMHEDYKGEAYGKMKPIDLYSLQKSRTGVIDNRTILSKQEPSLSTWGNTDSAMSKAIASLDQLDLTSVSDSNTLSRATLMYSTKIDGKYRYMIEQDLISDTGTIFEMVDGTMSHSKKLMITHKNVGITYTIEYLYTTADIITTKTSIYSSCTGNCEKCWDGLGSTENPAYHKFCLEPTSQWGCEDFMCLAMNEGSTCGHCDNIYDMSNSLDIYKVKEVHVSSTTCMNAGKGYDCFNHDDRKAYSNDKYQISITATLQNDYISVGHKLALAKDGSVYTGNIADLMSADMTFGHPQLNKQGSLLFAEEYIGKEQLSWDCEFIGPKQVYIKRCGFYTFDHFSGLEKLNENSFVITGQNKITMLKDYSLGKIRTVLDLPVELFAETTETPKVSIIDHFCSGCLECYKGLDCKYKINSNKHFSSRISSDFCISKHQYIMVERGSNEISMNLHCGTIPENAVLDMIVEDNENISVKIPLTKIEIVDDKNVETLKDHRIQKSFKHKEDTDFHTFLETVTYPFNWVANFTNSALDLIKLAILLGLVIVGLYILSKCLNLGKEAYSHATTYIKKKKHDDNDSDVDDAEMYGERNLVRRLKYIDL</sequence>
<dbReference type="Proteomes" id="UP001259132">
    <property type="component" value="Genome"/>
</dbReference>
<dbReference type="GO" id="GO:0044003">
    <property type="term" value="P:symbiont-mediated perturbation of host process"/>
    <property type="evidence" value="ECO:0007669"/>
    <property type="project" value="InterPro"/>
</dbReference>
<dbReference type="Pfam" id="PF03557">
    <property type="entry name" value="Bunya_G1"/>
    <property type="match status" value="1"/>
</dbReference>
<feature type="domain" description="Bunyavirus glycoprotein G1" evidence="18">
    <location>
        <begin position="641"/>
        <end position="996"/>
    </location>
</feature>
<evidence type="ECO:0000256" key="16">
    <source>
        <dbReference type="ARBA" id="ARBA00031199"/>
    </source>
</evidence>
<dbReference type="GO" id="GO:0044178">
    <property type="term" value="C:host cell Golgi membrane"/>
    <property type="evidence" value="ECO:0007669"/>
    <property type="project" value="UniProtKB-SubCell"/>
</dbReference>
<dbReference type="InterPro" id="IPR005167">
    <property type="entry name" value="Bunya_G1"/>
</dbReference>
<evidence type="ECO:0000256" key="3">
    <source>
        <dbReference type="ARBA" id="ARBA00004625"/>
    </source>
</evidence>
<comment type="subcellular location">
    <subcellularLocation>
        <location evidence="2">Host Golgi apparatus membrane</location>
    </subcellularLocation>
    <subcellularLocation>
        <location evidence="3">Host endoplasmic reticulum membrane</location>
    </subcellularLocation>
    <subcellularLocation>
        <location evidence="1">Virion membrane</location>
    </subcellularLocation>
</comment>
<evidence type="ECO:0000256" key="1">
    <source>
        <dbReference type="ARBA" id="ARBA00004182"/>
    </source>
</evidence>